<evidence type="ECO:0000256" key="6">
    <source>
        <dbReference type="ARBA" id="ARBA00023159"/>
    </source>
</evidence>
<comment type="subcellular location">
    <subcellularLocation>
        <location evidence="1 11">Nucleus</location>
    </subcellularLocation>
</comment>
<dbReference type="GO" id="GO:0006357">
    <property type="term" value="P:regulation of transcription by RNA polymerase II"/>
    <property type="evidence" value="ECO:0007669"/>
    <property type="project" value="InterPro"/>
</dbReference>
<feature type="region of interest" description="Disordered" evidence="12">
    <location>
        <begin position="1"/>
        <end position="58"/>
    </location>
</feature>
<dbReference type="Pfam" id="PF26204">
    <property type="entry name" value="Med14_fung"/>
    <property type="match status" value="1"/>
</dbReference>
<sequence>MPGVIMEHAGVDGPLRQPGPNEAANGASSRDKSTASMNGPVHMNGTGRDVTSWSQGKKPVQGSEFSVTAPFELPHITEGFFPFGTLINRSVQQCWVELSELVTELAAINVSSDSSTHAPNGKLIGNQSPDNLHKKSRILEFAHARRTEFIKLLVLSQWSRQAAEVSRLIDIQGFIRTRHQAYSSALQYVGEVKRDLVRAQVANPDLKTALEVLAKGRVANLPQLGYKPPKPLTARATLKKLHKINRIISVRLALHDQVPYSLRNYRVHDGRVTFTVPGEFELDLAVAEEANTSQFFFVDICFLFTPSSPIPKGRIFDEVDSKVNGVLHSGGLNGCFDFLHGLVLTNKINTLFKQAMDLARALWSDSLRIEFLHRTLVIQYWTARAGPKSWLEIGVQRGQALNKPNKNITRVPQIGLRWMRDGQQANSSDIQFDPNNLCMESLLRSVIAVHTSHLLHNTYTSLRKKLLFSKHVLSLKAHLSPTEPGDCFLDVQMTPSRSLRVSVEPLSGSITLSGMPNILERPETERISNRSAIEEVLARVARVRCSTAVEEVEFGIKALGLENVGQRGLGLDIRRLFPANTVRSVFFTHCLWDRRWVAAATSSMDGDSWWLIKTRSAESHNLPAHLVSTTLMPAQRRSDHSSCAELLHGLTGMLAIYSNARFLAGLPNAHIFPSLEELQLGSNFQVPNLFLRYDPSALPPALRLALPVGLERISYLTDTIRLSFHGIDHQTRSVALMAYGTPRFRIKSLLPLVSKLDSSLLVQENNCGFALRLLVPAGHSVIVGLFERLQRLDCVLSILQSLVEKGMEPNSLSLSHVAFSYGPNKQFTGRFDINVSGPSLSDDIDVSHVLSSTEPLFRLQFKISFDSPSPHRRIQQPLTVALNNNFTETGVDSMLGFMNDTFPLLQSLDQLTKSAPTESSIVHVTARSPTVFQFHYPRLNSRFQLSCRRRQSRMVWLLDDSNRSVSAEPSQSSVVVREKIYNSRGDGWQGLGDGAISSLEKIGNLLSELHSCLGSCPPEPEKQEPESTEQQPPASTQGARASGANSSAKVEAVSLPKKDAPRHADVITID</sequence>
<gene>
    <name evidence="14" type="ORF">N7493_006610</name>
</gene>
<evidence type="ECO:0000256" key="8">
    <source>
        <dbReference type="ARBA" id="ARBA00023242"/>
    </source>
</evidence>
<accession>A0AAD6HKW9</accession>
<dbReference type="PANTHER" id="PTHR12809">
    <property type="entry name" value="MEDIATOR COMPLEX SUBUNIT"/>
    <property type="match status" value="1"/>
</dbReference>
<evidence type="ECO:0000256" key="9">
    <source>
        <dbReference type="ARBA" id="ARBA00025687"/>
    </source>
</evidence>
<feature type="domain" description="Mediator complex subunit MED14 N-terminal" evidence="13">
    <location>
        <begin position="80"/>
        <end position="287"/>
    </location>
</feature>
<keyword evidence="8 11" id="KW-0539">Nucleus</keyword>
<evidence type="ECO:0000313" key="14">
    <source>
        <dbReference type="EMBL" id="KAJ5724882.1"/>
    </source>
</evidence>
<evidence type="ECO:0000256" key="3">
    <source>
        <dbReference type="ARBA" id="ARBA00011837"/>
    </source>
</evidence>
<keyword evidence="6 11" id="KW-0010">Activator</keyword>
<evidence type="ECO:0000256" key="4">
    <source>
        <dbReference type="ARBA" id="ARBA00019619"/>
    </source>
</evidence>
<evidence type="ECO:0000256" key="10">
    <source>
        <dbReference type="ARBA" id="ARBA00032007"/>
    </source>
</evidence>
<evidence type="ECO:0000259" key="13">
    <source>
        <dbReference type="Pfam" id="PF08638"/>
    </source>
</evidence>
<dbReference type="GO" id="GO:0070847">
    <property type="term" value="C:core mediator complex"/>
    <property type="evidence" value="ECO:0007669"/>
    <property type="project" value="TreeGrafter"/>
</dbReference>
<evidence type="ECO:0000313" key="15">
    <source>
        <dbReference type="Proteomes" id="UP001215712"/>
    </source>
</evidence>
<comment type="similarity">
    <text evidence="2 11">Belongs to the Mediator complex subunit 14 family.</text>
</comment>
<evidence type="ECO:0000256" key="2">
    <source>
        <dbReference type="ARBA" id="ARBA00007813"/>
    </source>
</evidence>
<feature type="compositionally biased region" description="Polar residues" evidence="12">
    <location>
        <begin position="1028"/>
        <end position="1048"/>
    </location>
</feature>
<dbReference type="InterPro" id="IPR013947">
    <property type="entry name" value="Mediator_Med14"/>
</dbReference>
<comment type="subunit">
    <text evidence="3 11">Component of the Mediator complex.</text>
</comment>
<feature type="compositionally biased region" description="Basic and acidic residues" evidence="12">
    <location>
        <begin position="1056"/>
        <end position="1070"/>
    </location>
</feature>
<dbReference type="GO" id="GO:0003712">
    <property type="term" value="F:transcription coregulator activity"/>
    <property type="evidence" value="ECO:0007669"/>
    <property type="project" value="UniProtKB-UniRule"/>
</dbReference>
<dbReference type="GO" id="GO:0016592">
    <property type="term" value="C:mediator complex"/>
    <property type="evidence" value="ECO:0007669"/>
    <property type="project" value="UniProtKB-UniRule"/>
</dbReference>
<keyword evidence="15" id="KW-1185">Reference proteome</keyword>
<keyword evidence="7 11" id="KW-0804">Transcription</keyword>
<dbReference type="PANTHER" id="PTHR12809:SF2">
    <property type="entry name" value="MEDIATOR OF RNA POLYMERASE II TRANSCRIPTION SUBUNIT 14"/>
    <property type="match status" value="1"/>
</dbReference>
<keyword evidence="5 11" id="KW-0805">Transcription regulation</keyword>
<dbReference type="InterPro" id="IPR055122">
    <property type="entry name" value="Med14_N"/>
</dbReference>
<evidence type="ECO:0000256" key="5">
    <source>
        <dbReference type="ARBA" id="ARBA00023015"/>
    </source>
</evidence>
<dbReference type="EMBL" id="JAQJAN010000008">
    <property type="protein sequence ID" value="KAJ5724882.1"/>
    <property type="molecule type" value="Genomic_DNA"/>
</dbReference>
<dbReference type="Proteomes" id="UP001215712">
    <property type="component" value="Unassembled WGS sequence"/>
</dbReference>
<name>A0AAD6HKW9_9EURO</name>
<protein>
    <recommendedName>
        <fullName evidence="4 11">Mediator of RNA polymerase II transcription subunit 14</fullName>
    </recommendedName>
    <alternativeName>
        <fullName evidence="10 11">Mediator complex subunit 14</fullName>
    </alternativeName>
</protein>
<reference evidence="14" key="2">
    <citation type="submission" date="2023-01" db="EMBL/GenBank/DDBJ databases">
        <authorList>
            <person name="Petersen C."/>
        </authorList>
    </citation>
    <scope>NUCLEOTIDE SEQUENCE</scope>
    <source>
        <strain evidence="14">IBT 17514</strain>
    </source>
</reference>
<dbReference type="AlphaFoldDB" id="A0AAD6HKW9"/>
<feature type="region of interest" description="Disordered" evidence="12">
    <location>
        <begin position="1013"/>
        <end position="1070"/>
    </location>
</feature>
<evidence type="ECO:0000256" key="11">
    <source>
        <dbReference type="RuleBase" id="RU365082"/>
    </source>
</evidence>
<reference evidence="14" key="1">
    <citation type="journal article" date="2023" name="IMA Fungus">
        <title>Comparative genomic study of the Penicillium genus elucidates a diverse pangenome and 15 lateral gene transfer events.</title>
        <authorList>
            <person name="Petersen C."/>
            <person name="Sorensen T."/>
            <person name="Nielsen M.R."/>
            <person name="Sondergaard T.E."/>
            <person name="Sorensen J.L."/>
            <person name="Fitzpatrick D.A."/>
            <person name="Frisvad J.C."/>
            <person name="Nielsen K.L."/>
        </authorList>
    </citation>
    <scope>NUCLEOTIDE SEQUENCE</scope>
    <source>
        <strain evidence="14">IBT 17514</strain>
    </source>
</reference>
<proteinExistence type="inferred from homology"/>
<organism evidence="14 15">
    <name type="scientific">Penicillium malachiteum</name>
    <dbReference type="NCBI Taxonomy" id="1324776"/>
    <lineage>
        <taxon>Eukaryota</taxon>
        <taxon>Fungi</taxon>
        <taxon>Dikarya</taxon>
        <taxon>Ascomycota</taxon>
        <taxon>Pezizomycotina</taxon>
        <taxon>Eurotiomycetes</taxon>
        <taxon>Eurotiomycetidae</taxon>
        <taxon>Eurotiales</taxon>
        <taxon>Aspergillaceae</taxon>
        <taxon>Penicillium</taxon>
    </lineage>
</organism>
<comment type="caution">
    <text evidence="14">The sequence shown here is derived from an EMBL/GenBank/DDBJ whole genome shotgun (WGS) entry which is preliminary data.</text>
</comment>
<evidence type="ECO:0000256" key="7">
    <source>
        <dbReference type="ARBA" id="ARBA00023163"/>
    </source>
</evidence>
<dbReference type="Pfam" id="PF08638">
    <property type="entry name" value="Med14"/>
    <property type="match status" value="1"/>
</dbReference>
<evidence type="ECO:0000256" key="1">
    <source>
        <dbReference type="ARBA" id="ARBA00004123"/>
    </source>
</evidence>
<comment type="function">
    <text evidence="9 11">Component of the Mediator complex, a coactivator involved in the regulated transcription of nearly all RNA polymerase II-dependent genes. Mediator functions as a bridge to convey information from gene-specific regulatory proteins to the basal RNA polymerase II transcription machinery. Mediator is recruited to promoters by direct interactions with regulatory proteins and serves as a scaffold for the assembly of a functional preinitiation complex with RNA polymerase II and the general transcription factors.</text>
</comment>
<evidence type="ECO:0000256" key="12">
    <source>
        <dbReference type="SAM" id="MobiDB-lite"/>
    </source>
</evidence>